<dbReference type="OrthoDB" id="9771186at2"/>
<reference evidence="2 3" key="1">
    <citation type="journal article" date="2012" name="J. Bacteriol.">
        <title>Genome sequence of an alkane-degrading bacterium, Alcanivorax pacificus type strain W11-5, isolated from deep sea sediment.</title>
        <authorList>
            <person name="Lai Q."/>
            <person name="Shao Z."/>
        </authorList>
    </citation>
    <scope>NUCLEOTIDE SEQUENCE [LARGE SCALE GENOMIC DNA]</scope>
    <source>
        <strain evidence="2 3">W11-5</strain>
    </source>
</reference>
<evidence type="ECO:0000313" key="2">
    <source>
        <dbReference type="EMBL" id="AJD48569.1"/>
    </source>
</evidence>
<dbReference type="STRING" id="391936.S7S_10785"/>
<dbReference type="RefSeq" id="WP_008735041.1">
    <property type="nucleotide sequence ID" value="NZ_CP004387.1"/>
</dbReference>
<feature type="chain" id="PRO_5005423607" description="RND type efflux pump involved in aminoglycoside resistance" evidence="1">
    <location>
        <begin position="26"/>
        <end position="339"/>
    </location>
</feature>
<gene>
    <name evidence="2" type="ORF">S7S_10785</name>
</gene>
<evidence type="ECO:0008006" key="4">
    <source>
        <dbReference type="Google" id="ProtNLM"/>
    </source>
</evidence>
<dbReference type="InterPro" id="IPR045758">
    <property type="entry name" value="AdeT1/2"/>
</dbReference>
<dbReference type="AlphaFoldDB" id="A0A0B4XJX4"/>
<sequence>MRYGKALIAAAASSLLLGVSAPAISAEKRTLCVFDIIGTSGDMYNIMRDYRTAAIEQGYDLELKAYTDENIAAEDLKAGQCDAAAITGIRGRQFNSYTGSLDSIGAIPNYDALRTVVQVLASESPRITPNLRSGSYEVMGIAPMGAAYLFVKDQAINNVNALAGKSIAVMEYDAAQGKMAASVGMSPVMSDITNFAGRFNNHSVDICFAPVMAYSALELYKGMEPNGGIVDYVLGQLTLQVIARHNKFDSEFAAWSRSYFFNSVFDRAMRIINSANNEIEDKWWIEIADQDKLRYDEMMRDARIELTEQGIYNKDMMSLLRNIRCRLDAARAECSDQRE</sequence>
<feature type="signal peptide" evidence="1">
    <location>
        <begin position="1"/>
        <end position="25"/>
    </location>
</feature>
<keyword evidence="1" id="KW-0732">Signal</keyword>
<evidence type="ECO:0000313" key="3">
    <source>
        <dbReference type="Proteomes" id="UP000006764"/>
    </source>
</evidence>
<keyword evidence="3" id="KW-1185">Reference proteome</keyword>
<dbReference type="HOGENOM" id="CLU_058180_0_0_6"/>
<dbReference type="Proteomes" id="UP000006764">
    <property type="component" value="Chromosome"/>
</dbReference>
<dbReference type="Gene3D" id="3.40.190.170">
    <property type="entry name" value="Bacterial extracellular solute-binding protein, family 7"/>
    <property type="match status" value="1"/>
</dbReference>
<dbReference type="InterPro" id="IPR038404">
    <property type="entry name" value="TRAP_DctP_sf"/>
</dbReference>
<dbReference type="EMBL" id="CP004387">
    <property type="protein sequence ID" value="AJD48569.1"/>
    <property type="molecule type" value="Genomic_DNA"/>
</dbReference>
<proteinExistence type="predicted"/>
<accession>A0A0B4XJX4</accession>
<dbReference type="Pfam" id="PF19582">
    <property type="entry name" value="AdeT1_2"/>
    <property type="match status" value="1"/>
</dbReference>
<dbReference type="KEGG" id="apac:S7S_10785"/>
<organism evidence="2 3">
    <name type="scientific">Isoalcanivorax pacificus W11-5</name>
    <dbReference type="NCBI Taxonomy" id="391936"/>
    <lineage>
        <taxon>Bacteria</taxon>
        <taxon>Pseudomonadati</taxon>
        <taxon>Pseudomonadota</taxon>
        <taxon>Gammaproteobacteria</taxon>
        <taxon>Oceanospirillales</taxon>
        <taxon>Alcanivoracaceae</taxon>
        <taxon>Isoalcanivorax</taxon>
    </lineage>
</organism>
<name>A0A0B4XJX4_9GAMM</name>
<evidence type="ECO:0000256" key="1">
    <source>
        <dbReference type="SAM" id="SignalP"/>
    </source>
</evidence>
<protein>
    <recommendedName>
        <fullName evidence="4">RND type efflux pump involved in aminoglycoside resistance</fullName>
    </recommendedName>
</protein>